<proteinExistence type="predicted"/>
<accession>K1ELW5</accession>
<evidence type="ECO:0000313" key="2">
    <source>
        <dbReference type="EMBL" id="EKA60248.1"/>
    </source>
</evidence>
<evidence type="ECO:0000256" key="1">
    <source>
        <dbReference type="SAM" id="MobiDB-lite"/>
    </source>
</evidence>
<dbReference type="EMBL" id="ALWX01000068">
    <property type="protein sequence ID" value="EKA60248.1"/>
    <property type="molecule type" value="Genomic_DNA"/>
</dbReference>
<name>K1ELW5_9MICO</name>
<gene>
    <name evidence="2" type="ORF">B277_13854</name>
</gene>
<sequence>MVSLDIRPPSQRTVGRPISETCWTRTGDHPATGGTQIRDKTVQQLHRVELCLVGQHHAPGVRQGDGQVVAPARGQPHRRRGLVLAQATRRPRSVSGA</sequence>
<comment type="caution">
    <text evidence="2">The sequence shown here is derived from an EMBL/GenBank/DDBJ whole genome shotgun (WGS) entry which is preliminary data.</text>
</comment>
<feature type="region of interest" description="Disordered" evidence="1">
    <location>
        <begin position="59"/>
        <end position="79"/>
    </location>
</feature>
<feature type="region of interest" description="Disordered" evidence="1">
    <location>
        <begin position="1"/>
        <end position="35"/>
    </location>
</feature>
<dbReference type="Proteomes" id="UP000004474">
    <property type="component" value="Unassembled WGS sequence"/>
</dbReference>
<dbReference type="AlphaFoldDB" id="K1ELW5"/>
<reference evidence="2 3" key="1">
    <citation type="journal article" date="2012" name="J. Bacteriol.">
        <title>Genome Sequence of Janibacter hoylei MTCC8307, Isolated from the Stratospheric Air.</title>
        <authorList>
            <person name="Pawar S.P."/>
            <person name="Dhotre D.P."/>
            <person name="Shetty S.A."/>
            <person name="Chowdhury S.P."/>
            <person name="Chaudhari B.L."/>
            <person name="Shouche Y.S."/>
        </authorList>
    </citation>
    <scope>NUCLEOTIDE SEQUENCE [LARGE SCALE GENOMIC DNA]</scope>
    <source>
        <strain evidence="2 3">PVAS-1</strain>
    </source>
</reference>
<organism evidence="2 3">
    <name type="scientific">Janibacter hoylei PVAS-1</name>
    <dbReference type="NCBI Taxonomy" id="1210046"/>
    <lineage>
        <taxon>Bacteria</taxon>
        <taxon>Bacillati</taxon>
        <taxon>Actinomycetota</taxon>
        <taxon>Actinomycetes</taxon>
        <taxon>Micrococcales</taxon>
        <taxon>Intrasporangiaceae</taxon>
        <taxon>Janibacter</taxon>
    </lineage>
</organism>
<protein>
    <submittedName>
        <fullName evidence="2">Uncharacterized protein</fullName>
    </submittedName>
</protein>
<evidence type="ECO:0000313" key="3">
    <source>
        <dbReference type="Proteomes" id="UP000004474"/>
    </source>
</evidence>